<dbReference type="AlphaFoldDB" id="A0A5C3LSE2"/>
<keyword evidence="3" id="KW-1185">Reference proteome</keyword>
<protein>
    <submittedName>
        <fullName evidence="2">Uncharacterized protein</fullName>
    </submittedName>
</protein>
<sequence length="101" mass="10392">MSYSSSYSSTASLVSKQTPSKNYEAAFGSLSSTYGLGSSIPSLPKRSTNEKKSKHSSSDSKATAPSDGLSQPAKNYEAALGSLLTSYGFGGGVPLPSSRKT</sequence>
<evidence type="ECO:0000313" key="2">
    <source>
        <dbReference type="EMBL" id="TFK36119.1"/>
    </source>
</evidence>
<dbReference type="OrthoDB" id="3215388at2759"/>
<gene>
    <name evidence="2" type="ORF">BDQ12DRAFT_737201</name>
</gene>
<reference evidence="2 3" key="1">
    <citation type="journal article" date="2019" name="Nat. Ecol. Evol.">
        <title>Megaphylogeny resolves global patterns of mushroom evolution.</title>
        <authorList>
            <person name="Varga T."/>
            <person name="Krizsan K."/>
            <person name="Foldi C."/>
            <person name="Dima B."/>
            <person name="Sanchez-Garcia M."/>
            <person name="Sanchez-Ramirez S."/>
            <person name="Szollosi G.J."/>
            <person name="Szarkandi J.G."/>
            <person name="Papp V."/>
            <person name="Albert L."/>
            <person name="Andreopoulos W."/>
            <person name="Angelini C."/>
            <person name="Antonin V."/>
            <person name="Barry K.W."/>
            <person name="Bougher N.L."/>
            <person name="Buchanan P."/>
            <person name="Buyck B."/>
            <person name="Bense V."/>
            <person name="Catcheside P."/>
            <person name="Chovatia M."/>
            <person name="Cooper J."/>
            <person name="Damon W."/>
            <person name="Desjardin D."/>
            <person name="Finy P."/>
            <person name="Geml J."/>
            <person name="Haridas S."/>
            <person name="Hughes K."/>
            <person name="Justo A."/>
            <person name="Karasinski D."/>
            <person name="Kautmanova I."/>
            <person name="Kiss B."/>
            <person name="Kocsube S."/>
            <person name="Kotiranta H."/>
            <person name="LaButti K.M."/>
            <person name="Lechner B.E."/>
            <person name="Liimatainen K."/>
            <person name="Lipzen A."/>
            <person name="Lukacs Z."/>
            <person name="Mihaltcheva S."/>
            <person name="Morgado L.N."/>
            <person name="Niskanen T."/>
            <person name="Noordeloos M.E."/>
            <person name="Ohm R.A."/>
            <person name="Ortiz-Santana B."/>
            <person name="Ovrebo C."/>
            <person name="Racz N."/>
            <person name="Riley R."/>
            <person name="Savchenko A."/>
            <person name="Shiryaev A."/>
            <person name="Soop K."/>
            <person name="Spirin V."/>
            <person name="Szebenyi C."/>
            <person name="Tomsovsky M."/>
            <person name="Tulloss R.E."/>
            <person name="Uehling J."/>
            <person name="Grigoriev I.V."/>
            <person name="Vagvolgyi C."/>
            <person name="Papp T."/>
            <person name="Martin F.M."/>
            <person name="Miettinen O."/>
            <person name="Hibbett D.S."/>
            <person name="Nagy L.G."/>
        </authorList>
    </citation>
    <scope>NUCLEOTIDE SEQUENCE [LARGE SCALE GENOMIC DNA]</scope>
    <source>
        <strain evidence="2 3">CBS 166.37</strain>
    </source>
</reference>
<dbReference type="Proteomes" id="UP000308652">
    <property type="component" value="Unassembled WGS sequence"/>
</dbReference>
<name>A0A5C3LSE2_9AGAR</name>
<feature type="region of interest" description="Disordered" evidence="1">
    <location>
        <begin position="31"/>
        <end position="73"/>
    </location>
</feature>
<dbReference type="EMBL" id="ML213616">
    <property type="protein sequence ID" value="TFK36119.1"/>
    <property type="molecule type" value="Genomic_DNA"/>
</dbReference>
<proteinExistence type="predicted"/>
<evidence type="ECO:0000256" key="1">
    <source>
        <dbReference type="SAM" id="MobiDB-lite"/>
    </source>
</evidence>
<accession>A0A5C3LSE2</accession>
<organism evidence="2 3">
    <name type="scientific">Crucibulum laeve</name>
    <dbReference type="NCBI Taxonomy" id="68775"/>
    <lineage>
        <taxon>Eukaryota</taxon>
        <taxon>Fungi</taxon>
        <taxon>Dikarya</taxon>
        <taxon>Basidiomycota</taxon>
        <taxon>Agaricomycotina</taxon>
        <taxon>Agaricomycetes</taxon>
        <taxon>Agaricomycetidae</taxon>
        <taxon>Agaricales</taxon>
        <taxon>Agaricineae</taxon>
        <taxon>Nidulariaceae</taxon>
        <taxon>Crucibulum</taxon>
    </lineage>
</organism>
<evidence type="ECO:0000313" key="3">
    <source>
        <dbReference type="Proteomes" id="UP000308652"/>
    </source>
</evidence>